<feature type="domain" description="Cupin type-2" evidence="1">
    <location>
        <begin position="22"/>
        <end position="73"/>
    </location>
</feature>
<dbReference type="InterPro" id="IPR014710">
    <property type="entry name" value="RmlC-like_jellyroll"/>
</dbReference>
<keyword evidence="3" id="KW-1185">Reference proteome</keyword>
<dbReference type="Proteomes" id="UP000270342">
    <property type="component" value="Unassembled WGS sequence"/>
</dbReference>
<accession>A0A494XQC1</accession>
<organism evidence="2 3">
    <name type="scientific">Pararobbsia silviterrae</name>
    <dbReference type="NCBI Taxonomy" id="1792498"/>
    <lineage>
        <taxon>Bacteria</taxon>
        <taxon>Pseudomonadati</taxon>
        <taxon>Pseudomonadota</taxon>
        <taxon>Betaproteobacteria</taxon>
        <taxon>Burkholderiales</taxon>
        <taxon>Burkholderiaceae</taxon>
        <taxon>Pararobbsia</taxon>
    </lineage>
</organism>
<dbReference type="SUPFAM" id="SSF51182">
    <property type="entry name" value="RmlC-like cupins"/>
    <property type="match status" value="1"/>
</dbReference>
<proteinExistence type="predicted"/>
<dbReference type="Pfam" id="PF07883">
    <property type="entry name" value="Cupin_2"/>
    <property type="match status" value="1"/>
</dbReference>
<gene>
    <name evidence="2" type="ORF">D7S86_18325</name>
</gene>
<dbReference type="InterPro" id="IPR013096">
    <property type="entry name" value="Cupin_2"/>
</dbReference>
<reference evidence="2 3" key="1">
    <citation type="submission" date="2018-10" db="EMBL/GenBank/DDBJ databases">
        <title>Robbsia sp. DHC34, isolated from soil.</title>
        <authorList>
            <person name="Gao Z.-H."/>
            <person name="Qiu L.-H."/>
        </authorList>
    </citation>
    <scope>NUCLEOTIDE SEQUENCE [LARGE SCALE GENOMIC DNA]</scope>
    <source>
        <strain evidence="2 3">DHC34</strain>
    </source>
</reference>
<evidence type="ECO:0000313" key="3">
    <source>
        <dbReference type="Proteomes" id="UP000270342"/>
    </source>
</evidence>
<evidence type="ECO:0000259" key="1">
    <source>
        <dbReference type="Pfam" id="PF07883"/>
    </source>
</evidence>
<dbReference type="RefSeq" id="WP_121088304.1">
    <property type="nucleotide sequence ID" value="NZ_RBZU01000008.1"/>
</dbReference>
<dbReference type="InterPro" id="IPR011051">
    <property type="entry name" value="RmlC_Cupin_sf"/>
</dbReference>
<protein>
    <submittedName>
        <fullName evidence="2">Cupin</fullName>
    </submittedName>
</protein>
<sequence>MRPDEFEALLADEGFPAGVRVERPANDTMDEHSHPFEAKALILAGEIRLMTADGERVYHTGQIFHLRANERHTENYGPDGVTYLVGRKA</sequence>
<dbReference type="Gene3D" id="2.60.120.10">
    <property type="entry name" value="Jelly Rolls"/>
    <property type="match status" value="1"/>
</dbReference>
<dbReference type="OrthoDB" id="8756764at2"/>
<dbReference type="EMBL" id="RBZU01000008">
    <property type="protein sequence ID" value="RKP51901.1"/>
    <property type="molecule type" value="Genomic_DNA"/>
</dbReference>
<evidence type="ECO:0000313" key="2">
    <source>
        <dbReference type="EMBL" id="RKP51901.1"/>
    </source>
</evidence>
<name>A0A494XQC1_9BURK</name>
<comment type="caution">
    <text evidence="2">The sequence shown here is derived from an EMBL/GenBank/DDBJ whole genome shotgun (WGS) entry which is preliminary data.</text>
</comment>
<dbReference type="AlphaFoldDB" id="A0A494XQC1"/>